<organism evidence="1 2">
    <name type="scientific">Diplodia intermedia</name>
    <dbReference type="NCBI Taxonomy" id="856260"/>
    <lineage>
        <taxon>Eukaryota</taxon>
        <taxon>Fungi</taxon>
        <taxon>Dikarya</taxon>
        <taxon>Ascomycota</taxon>
        <taxon>Pezizomycotina</taxon>
        <taxon>Dothideomycetes</taxon>
        <taxon>Dothideomycetes incertae sedis</taxon>
        <taxon>Botryosphaeriales</taxon>
        <taxon>Botryosphaeriaceae</taxon>
        <taxon>Diplodia</taxon>
    </lineage>
</organism>
<gene>
    <name evidence="1" type="ORF">SLS58_004589</name>
</gene>
<evidence type="ECO:0000313" key="2">
    <source>
        <dbReference type="Proteomes" id="UP001521184"/>
    </source>
</evidence>
<dbReference type="EMBL" id="JAKEKT020000025">
    <property type="protein sequence ID" value="KAL1643914.1"/>
    <property type="molecule type" value="Genomic_DNA"/>
</dbReference>
<reference evidence="1 2" key="1">
    <citation type="journal article" date="2023" name="Plant Dis.">
        <title>First Report of Diplodia intermedia Causing Canker and Dieback Diseases on Apple Trees in Canada.</title>
        <authorList>
            <person name="Ellouze W."/>
            <person name="Ilyukhin E."/>
            <person name="Sulman M."/>
            <person name="Ali S."/>
        </authorList>
    </citation>
    <scope>NUCLEOTIDE SEQUENCE [LARGE SCALE GENOMIC DNA]</scope>
    <source>
        <strain evidence="1 2">M45-28</strain>
    </source>
</reference>
<comment type="caution">
    <text evidence="1">The sequence shown here is derived from an EMBL/GenBank/DDBJ whole genome shotgun (WGS) entry which is preliminary data.</text>
</comment>
<keyword evidence="2" id="KW-1185">Reference proteome</keyword>
<protein>
    <submittedName>
        <fullName evidence="1">Uncharacterized protein</fullName>
    </submittedName>
</protein>
<evidence type="ECO:0000313" key="1">
    <source>
        <dbReference type="EMBL" id="KAL1643914.1"/>
    </source>
</evidence>
<sequence length="127" mass="14131">MCFGQKSSTRPSGAVIKKLAVMSYAVNDNEDINMISPKLVTEVLSMDIQEAQDDTTLEFERDVLHVQGFVDLEWSIPGRRGLKRKQPARTTRFKVTTLYDPPFDIIVGREVASECGLLVSPGSSRQA</sequence>
<proteinExistence type="predicted"/>
<name>A0ABR3TT50_9PEZI</name>
<dbReference type="Proteomes" id="UP001521184">
    <property type="component" value="Unassembled WGS sequence"/>
</dbReference>
<accession>A0ABR3TT50</accession>